<dbReference type="OrthoDB" id="7534726at2"/>
<dbReference type="HOGENOM" id="CLU_315189_0_0_12"/>
<reference evidence="2 3" key="2">
    <citation type="journal article" date="2012" name="Stand. Genomic Sci.">
        <title>Complete genome sequence of the termite hindgut bacterium Spirochaeta coccoides type strain (SPN1(T)), reclassification in the genus Sphaerochaeta as Sphaerochaeta coccoides comb. nov. and emendations of the family Spirochaetaceae and the genus Sphaerochaeta.</title>
        <authorList>
            <person name="Abt B."/>
            <person name="Han C."/>
            <person name="Scheuner C."/>
            <person name="Lu M."/>
            <person name="Lapidus A."/>
            <person name="Nolan M."/>
            <person name="Lucas S."/>
            <person name="Hammon N."/>
            <person name="Deshpande S."/>
            <person name="Cheng J.F."/>
            <person name="Tapia R."/>
            <person name="Goodwin L.A."/>
            <person name="Pitluck S."/>
            <person name="Liolios K."/>
            <person name="Pagani I."/>
            <person name="Ivanova N."/>
            <person name="Mavromatis K."/>
            <person name="Mikhailova N."/>
            <person name="Huntemann M."/>
            <person name="Pati A."/>
            <person name="Chen A."/>
            <person name="Palaniappan K."/>
            <person name="Land M."/>
            <person name="Hauser L."/>
            <person name="Brambilla E.M."/>
            <person name="Rohde M."/>
            <person name="Spring S."/>
            <person name="Gronow S."/>
            <person name="Goker M."/>
            <person name="Woyke T."/>
            <person name="Bristow J."/>
            <person name="Eisen J.A."/>
            <person name="Markowitz V."/>
            <person name="Hugenholtz P."/>
            <person name="Kyrpides N.C."/>
            <person name="Klenk H.P."/>
            <person name="Detter J.C."/>
        </authorList>
    </citation>
    <scope>NUCLEOTIDE SEQUENCE [LARGE SCALE GENOMIC DNA]</scope>
    <source>
        <strain evidence="3">ATCC BAA-1237 / DSM 17374 / SPN1</strain>
    </source>
</reference>
<name>F4GL41_PARC1</name>
<protein>
    <submittedName>
        <fullName evidence="2">Uncharacterized protein</fullName>
    </submittedName>
</protein>
<gene>
    <name evidence="2" type="ordered locus">Spico_1167</name>
</gene>
<dbReference type="EMBL" id="CP002659">
    <property type="protein sequence ID" value="AEC02381.1"/>
    <property type="molecule type" value="Genomic_DNA"/>
</dbReference>
<feature type="coiled-coil region" evidence="1">
    <location>
        <begin position="24"/>
        <end position="59"/>
    </location>
</feature>
<dbReference type="STRING" id="760011.Spico_1167"/>
<evidence type="ECO:0000256" key="1">
    <source>
        <dbReference type="SAM" id="Coils"/>
    </source>
</evidence>
<proteinExistence type="predicted"/>
<dbReference type="RefSeq" id="WP_013739776.1">
    <property type="nucleotide sequence ID" value="NC_015436.1"/>
</dbReference>
<keyword evidence="1" id="KW-0175">Coiled coil</keyword>
<accession>F4GL41</accession>
<dbReference type="Proteomes" id="UP000007939">
    <property type="component" value="Chromosome"/>
</dbReference>
<reference evidence="3" key="1">
    <citation type="submission" date="2011-04" db="EMBL/GenBank/DDBJ databases">
        <title>The complete genome of Spirochaeta coccoides DSM 17374.</title>
        <authorList>
            <person name="Lucas S."/>
            <person name="Copeland A."/>
            <person name="Lapidus A."/>
            <person name="Bruce D."/>
            <person name="Goodwin L."/>
            <person name="Pitluck S."/>
            <person name="Peters L."/>
            <person name="Kyrpides N."/>
            <person name="Mavromatis K."/>
            <person name="Pagani I."/>
            <person name="Ivanova N."/>
            <person name="Ovchinnikova G."/>
            <person name="Lu M."/>
            <person name="Detter J.C."/>
            <person name="Tapia R."/>
            <person name="Han C."/>
            <person name="Land M."/>
            <person name="Hauser L."/>
            <person name="Markowitz V."/>
            <person name="Cheng J.-F."/>
            <person name="Hugenholtz P."/>
            <person name="Woyke T."/>
            <person name="Wu D."/>
            <person name="Spring S."/>
            <person name="Schroeder M."/>
            <person name="Brambilla E."/>
            <person name="Klenk H.-P."/>
            <person name="Eisen J.A."/>
        </authorList>
    </citation>
    <scope>NUCLEOTIDE SEQUENCE [LARGE SCALE GENOMIC DNA]</scope>
    <source>
        <strain evidence="3">ATCC BAA-1237 / DSM 17374 / SPN1</strain>
    </source>
</reference>
<evidence type="ECO:0000313" key="3">
    <source>
        <dbReference type="Proteomes" id="UP000007939"/>
    </source>
</evidence>
<evidence type="ECO:0000313" key="2">
    <source>
        <dbReference type="EMBL" id="AEC02381.1"/>
    </source>
</evidence>
<dbReference type="AlphaFoldDB" id="F4GL41"/>
<dbReference type="KEGG" id="scc:Spico_1167"/>
<organism evidence="2 3">
    <name type="scientific">Parasphaerochaeta coccoides (strain ATCC BAA-1237 / DSM 17374 / SPN1)</name>
    <name type="common">Sphaerochaeta coccoides</name>
    <dbReference type="NCBI Taxonomy" id="760011"/>
    <lineage>
        <taxon>Bacteria</taxon>
        <taxon>Pseudomonadati</taxon>
        <taxon>Spirochaetota</taxon>
        <taxon>Spirochaetia</taxon>
        <taxon>Spirochaetales</taxon>
        <taxon>Sphaerochaetaceae</taxon>
        <taxon>Parasphaerochaeta</taxon>
    </lineage>
</organism>
<sequence length="927" mass="101869">MGSVMQGYGAHQILDAVSTVEASVRDAAGIVSDLKDKKKKEEEERYKLLRTSLVNARTDQQVAALEQSRQKFFSNDLPYDRDFEGYPKRLEEWKNTQASRITTDSSIDDETKGRLLTVELPNMANDMAVKVTQLQADGAKAEVDAIIKGKSDVLGTAPSLSLEEASTQYASFLAHTPYTEGTRSRMVETFRETYRPEKALQQVQREIDAGILSDDLDIEAALSRAAFDFGLRDDQVKTMSKNAYAYKKELDGKVDENISTTYDSWADVLFKAGEEGQVVDVSMIDSAFNEYPWRGRVQGTKLKNLALSQNDGIYAQKITDKIQKGDTLTDDDFALFSDSKTRDDVQTDILFSRAMTAFNKSGNPEDALNAVSTPEFTASSTVKQAAFVKSLAAIKAQLENKDDYEKLVLGFFEEGGTPQPVQAGTIDVSSLSVVKNDDGSVSTVRSISIEEDGLAVLIPTRVDGKDVSDEEAISHYQTTGQHLGKFSSVQEADAFHKSGESQVSVLSGMSKKNLNKAVDILSEVGATVSDPATLQTVKTMRADSTPQPKLTEYVWLAQQSGLLTTEDAETHATKYSFANNPNMDILFKIGEKAVAELTKTGGMYEGNLTLSSTVRDAIIEAVYEDPQVLTDSGKLENLKQQIADIARKGAMNTLLNTATSAAKQFADPDDFLKDVSAKGPAAFMQAAADGVYDFWLDKGITDSYAGSLAKTGYDREHVLDSISQKLFGRTYSELGTDFERVKVAVNTGFVMSRASYTRLFEKAFETSPKRVKIMGSQWAFELPNHDGVFAVLASYSDIVGQDGRASWSFVKGQRNDDGTYTLSPRSLTPLSVYLDPHLKDELIAKKERQNALIEARTHATVNLARGVQIYDPTGRAEAYIRAGFQEGFAMADKNLRDLAPQVTQLEKRYTGQVDAIMQSIDLFVGVN</sequence>
<keyword evidence="3" id="KW-1185">Reference proteome</keyword>